<dbReference type="GO" id="GO:0005524">
    <property type="term" value="F:ATP binding"/>
    <property type="evidence" value="ECO:0007669"/>
    <property type="project" value="UniProtKB-KW"/>
</dbReference>
<dbReference type="PROSITE" id="PS00211">
    <property type="entry name" value="ABC_TRANSPORTER_1"/>
    <property type="match status" value="1"/>
</dbReference>
<evidence type="ECO:0000256" key="2">
    <source>
        <dbReference type="ARBA" id="ARBA00022448"/>
    </source>
</evidence>
<dbReference type="SUPFAM" id="SSF52540">
    <property type="entry name" value="P-loop containing nucleoside triphosphate hydrolases"/>
    <property type="match status" value="1"/>
</dbReference>
<evidence type="ECO:0000256" key="4">
    <source>
        <dbReference type="ARBA" id="ARBA00022840"/>
    </source>
</evidence>
<dbReference type="Pfam" id="PF00005">
    <property type="entry name" value="ABC_tran"/>
    <property type="match status" value="1"/>
</dbReference>
<dbReference type="Proteomes" id="UP000094622">
    <property type="component" value="Unassembled WGS sequence"/>
</dbReference>
<dbReference type="PROSITE" id="PS50893">
    <property type="entry name" value="ABC_TRANSPORTER_2"/>
    <property type="match status" value="1"/>
</dbReference>
<keyword evidence="7" id="KW-1185">Reference proteome</keyword>
<keyword evidence="3" id="KW-0547">Nucleotide-binding</keyword>
<evidence type="ECO:0000256" key="3">
    <source>
        <dbReference type="ARBA" id="ARBA00022741"/>
    </source>
</evidence>
<dbReference type="FunFam" id="3.40.50.300:FF:000133">
    <property type="entry name" value="Spermidine/putrescine import ATP-binding protein PotA"/>
    <property type="match status" value="1"/>
</dbReference>
<name>A0A1E3H3A0_9HYPH</name>
<dbReference type="AlphaFoldDB" id="A0A1E3H3A0"/>
<dbReference type="GO" id="GO:0022857">
    <property type="term" value="F:transmembrane transporter activity"/>
    <property type="evidence" value="ECO:0007669"/>
    <property type="project" value="InterPro"/>
</dbReference>
<keyword evidence="2" id="KW-0813">Transport</keyword>
<dbReference type="GO" id="GO:0043190">
    <property type="term" value="C:ATP-binding cassette (ABC) transporter complex"/>
    <property type="evidence" value="ECO:0007669"/>
    <property type="project" value="InterPro"/>
</dbReference>
<dbReference type="InterPro" id="IPR003593">
    <property type="entry name" value="AAA+_ATPase"/>
</dbReference>
<dbReference type="EC" id="3.6.3.31" evidence="6"/>
<dbReference type="PATRIC" id="fig|1439726.3.peg.2010"/>
<evidence type="ECO:0000313" key="7">
    <source>
        <dbReference type="Proteomes" id="UP000094622"/>
    </source>
</evidence>
<dbReference type="InterPro" id="IPR008995">
    <property type="entry name" value="Mo/tungstate-bd_C_term_dom"/>
</dbReference>
<reference evidence="6 7" key="1">
    <citation type="submission" date="2016-07" db="EMBL/GenBank/DDBJ databases">
        <title>Draft Genome Sequence of Methylobrevis pamukkalensis PK2.</title>
        <authorList>
            <person name="Vasilenko O.V."/>
            <person name="Doronina N.V."/>
            <person name="Shmareva M.N."/>
            <person name="Tarlachkov S.V."/>
            <person name="Mustakhimov I."/>
            <person name="Trotsenko Y.A."/>
        </authorList>
    </citation>
    <scope>NUCLEOTIDE SEQUENCE [LARGE SCALE GENOMIC DNA]</scope>
    <source>
        <strain evidence="6 7">PK2</strain>
    </source>
</reference>
<dbReference type="EMBL" id="MCRJ01000039">
    <property type="protein sequence ID" value="ODN70798.1"/>
    <property type="molecule type" value="Genomic_DNA"/>
</dbReference>
<dbReference type="GO" id="GO:0015847">
    <property type="term" value="P:putrescine transport"/>
    <property type="evidence" value="ECO:0007669"/>
    <property type="project" value="UniProtKB-ARBA"/>
</dbReference>
<accession>A0A1E3H3A0</accession>
<organism evidence="6 7">
    <name type="scientific">Methylobrevis pamukkalensis</name>
    <dbReference type="NCBI Taxonomy" id="1439726"/>
    <lineage>
        <taxon>Bacteria</taxon>
        <taxon>Pseudomonadati</taxon>
        <taxon>Pseudomonadota</taxon>
        <taxon>Alphaproteobacteria</taxon>
        <taxon>Hyphomicrobiales</taxon>
        <taxon>Pleomorphomonadaceae</taxon>
        <taxon>Methylobrevis</taxon>
    </lineage>
</organism>
<protein>
    <submittedName>
        <fullName evidence="6">Spermidine/putrescine import ATP-binding protein PotA</fullName>
        <ecNumber evidence="6">3.6.3.31</ecNumber>
    </submittedName>
</protein>
<dbReference type="PANTHER" id="PTHR42781">
    <property type="entry name" value="SPERMIDINE/PUTRESCINE IMPORT ATP-BINDING PROTEIN POTA"/>
    <property type="match status" value="1"/>
</dbReference>
<keyword evidence="6" id="KW-0378">Hydrolase</keyword>
<dbReference type="SUPFAM" id="SSF50331">
    <property type="entry name" value="MOP-like"/>
    <property type="match status" value="1"/>
</dbReference>
<evidence type="ECO:0000313" key="6">
    <source>
        <dbReference type="EMBL" id="ODN70798.1"/>
    </source>
</evidence>
<dbReference type="InterPro" id="IPR013611">
    <property type="entry name" value="Transp-assoc_OB_typ2"/>
</dbReference>
<proteinExistence type="inferred from homology"/>
<dbReference type="PANTHER" id="PTHR42781:SF4">
    <property type="entry name" value="SPERMIDINE_PUTRESCINE IMPORT ATP-BINDING PROTEIN POTA"/>
    <property type="match status" value="1"/>
</dbReference>
<evidence type="ECO:0000259" key="5">
    <source>
        <dbReference type="PROSITE" id="PS50893"/>
    </source>
</evidence>
<dbReference type="InterPro" id="IPR050093">
    <property type="entry name" value="ABC_SmlMolc_Importer"/>
</dbReference>
<keyword evidence="4 6" id="KW-0067">ATP-binding</keyword>
<comment type="similarity">
    <text evidence="1">Belongs to the ABC transporter superfamily.</text>
</comment>
<feature type="domain" description="ABC transporter" evidence="5">
    <location>
        <begin position="13"/>
        <end position="243"/>
    </location>
</feature>
<dbReference type="Gene3D" id="3.40.50.300">
    <property type="entry name" value="P-loop containing nucleotide triphosphate hydrolases"/>
    <property type="match status" value="1"/>
</dbReference>
<dbReference type="GO" id="GO:0016887">
    <property type="term" value="F:ATP hydrolysis activity"/>
    <property type="evidence" value="ECO:0007669"/>
    <property type="project" value="InterPro"/>
</dbReference>
<evidence type="ECO:0000256" key="1">
    <source>
        <dbReference type="ARBA" id="ARBA00005417"/>
    </source>
</evidence>
<comment type="caution">
    <text evidence="6">The sequence shown here is derived from an EMBL/GenBank/DDBJ whole genome shotgun (WGS) entry which is preliminary data.</text>
</comment>
<dbReference type="InterPro" id="IPR017871">
    <property type="entry name" value="ABC_transporter-like_CS"/>
</dbReference>
<dbReference type="InterPro" id="IPR003439">
    <property type="entry name" value="ABC_transporter-like_ATP-bd"/>
</dbReference>
<gene>
    <name evidence="6" type="primary">potA_1</name>
    <name evidence="6" type="ORF">A6302_01902</name>
</gene>
<sequence length="350" mass="37303">MTDSAGFPPMHAVELRSVSRHFGPVKAVDAVDLAVAPGEFFAMLGPSGSGKTTCLRLIAGFEQPTAGDVFLFGASLRDVPPYRRDVNTVFQDYALFPHMSVLDNVAYGLMVKGIGRAERHRAAGEALELVALPGYGARRPAQLSGGQRQRVALARALVNRPKVLLLDEPLGALDLKLREQMQEELKLLQKALGITFVFVTHDQGEALSMADRVAVFNDGRIAQVGTPAEVYARPRTRFVADFVGSSNVLPPAFCRLFGRNGWASLRPEALTFAAPATGPSHAVAGTLVTENYLGAMRRLAVEAQGQRLHALVPASAPVPAAGAAVTLHFSAADLHPLDDDRVSPAGEGAR</sequence>
<dbReference type="Pfam" id="PF08402">
    <property type="entry name" value="TOBE_2"/>
    <property type="match status" value="1"/>
</dbReference>
<dbReference type="InterPro" id="IPR027417">
    <property type="entry name" value="P-loop_NTPase"/>
</dbReference>
<dbReference type="SMART" id="SM00382">
    <property type="entry name" value="AAA"/>
    <property type="match status" value="1"/>
</dbReference>